<reference evidence="2 3" key="1">
    <citation type="submission" date="2020-02" db="EMBL/GenBank/DDBJ databases">
        <title>Identification and distribution of gene clusters putatively required for synthesis of sphingolipid metabolism inhibitors in phylogenetically diverse species of the filamentous fungus Fusarium.</title>
        <authorList>
            <person name="Kim H.-S."/>
            <person name="Busman M."/>
            <person name="Brown D.W."/>
            <person name="Divon H."/>
            <person name="Uhlig S."/>
            <person name="Proctor R.H."/>
        </authorList>
    </citation>
    <scope>NUCLEOTIDE SEQUENCE [LARGE SCALE GENOMIC DNA]</scope>
    <source>
        <strain evidence="2 3">NRRL 2903</strain>
    </source>
</reference>
<name>A0AAN5Z5K3_FUSAU</name>
<dbReference type="EMBL" id="JAAMOD010000303">
    <property type="protein sequence ID" value="KAF5231779.1"/>
    <property type="molecule type" value="Genomic_DNA"/>
</dbReference>
<sequence length="113" mass="11841">MVVEATPPETVPEDVLPTTDDAVTIEMETDDPVPVSADDDTVITDPIEPTTTADDDTVDATPTEKIEMNNTDITVTPDAAMEDPVPICTTDGNVPADDGVDAIDASVTRDVTP</sequence>
<accession>A0AAN5Z5K3</accession>
<evidence type="ECO:0000313" key="2">
    <source>
        <dbReference type="EMBL" id="KAF5231779.1"/>
    </source>
</evidence>
<feature type="region of interest" description="Disordered" evidence="1">
    <location>
        <begin position="31"/>
        <end position="58"/>
    </location>
</feature>
<feature type="compositionally biased region" description="Acidic residues" evidence="1">
    <location>
        <begin position="31"/>
        <end position="42"/>
    </location>
</feature>
<comment type="caution">
    <text evidence="2">The sequence shown here is derived from an EMBL/GenBank/DDBJ whole genome shotgun (WGS) entry which is preliminary data.</text>
</comment>
<organism evidence="2 3">
    <name type="scientific">Fusarium austroamericanum</name>
    <dbReference type="NCBI Taxonomy" id="282268"/>
    <lineage>
        <taxon>Eukaryota</taxon>
        <taxon>Fungi</taxon>
        <taxon>Dikarya</taxon>
        <taxon>Ascomycota</taxon>
        <taxon>Pezizomycotina</taxon>
        <taxon>Sordariomycetes</taxon>
        <taxon>Hypocreomycetidae</taxon>
        <taxon>Hypocreales</taxon>
        <taxon>Nectriaceae</taxon>
        <taxon>Fusarium</taxon>
    </lineage>
</organism>
<protein>
    <submittedName>
        <fullName evidence="2">Uncharacterized protein</fullName>
    </submittedName>
</protein>
<evidence type="ECO:0000313" key="3">
    <source>
        <dbReference type="Proteomes" id="UP000537989"/>
    </source>
</evidence>
<dbReference type="Proteomes" id="UP000537989">
    <property type="component" value="Unassembled WGS sequence"/>
</dbReference>
<feature type="region of interest" description="Disordered" evidence="1">
    <location>
        <begin position="90"/>
        <end position="113"/>
    </location>
</feature>
<keyword evidence="3" id="KW-1185">Reference proteome</keyword>
<evidence type="ECO:0000256" key="1">
    <source>
        <dbReference type="SAM" id="MobiDB-lite"/>
    </source>
</evidence>
<proteinExistence type="predicted"/>
<dbReference type="AlphaFoldDB" id="A0AAN5Z5K3"/>
<gene>
    <name evidence="2" type="ORF">FAUST_9074</name>
</gene>